<accession>A0A839XR32</accession>
<evidence type="ECO:0000313" key="7">
    <source>
        <dbReference type="EMBL" id="MBB3662416.1"/>
    </source>
</evidence>
<evidence type="ECO:0000256" key="3">
    <source>
        <dbReference type="ARBA" id="ARBA00023002"/>
    </source>
</evidence>
<evidence type="ECO:0000259" key="6">
    <source>
        <dbReference type="Pfam" id="PF11794"/>
    </source>
</evidence>
<gene>
    <name evidence="7" type="ORF">FB384_001320</name>
</gene>
<feature type="domain" description="HpaB/PvcC/4-BUDH N-terminal" evidence="6">
    <location>
        <begin position="3"/>
        <end position="271"/>
    </location>
</feature>
<dbReference type="SUPFAM" id="SSF56645">
    <property type="entry name" value="Acyl-CoA dehydrogenase NM domain-like"/>
    <property type="match status" value="1"/>
</dbReference>
<keyword evidence="3 7" id="KW-0560">Oxidoreductase</keyword>
<evidence type="ECO:0000256" key="1">
    <source>
        <dbReference type="ARBA" id="ARBA00022630"/>
    </source>
</evidence>
<dbReference type="EMBL" id="JACIBS010000001">
    <property type="protein sequence ID" value="MBB3662416.1"/>
    <property type="molecule type" value="Genomic_DNA"/>
</dbReference>
<evidence type="ECO:0000313" key="8">
    <source>
        <dbReference type="Proteomes" id="UP000564573"/>
    </source>
</evidence>
<name>A0A839XR32_9PSEU</name>
<comment type="caution">
    <text evidence="7">The sequence shown here is derived from an EMBL/GenBank/DDBJ whole genome shotgun (WGS) entry which is preliminary data.</text>
</comment>
<organism evidence="7 8">
    <name type="scientific">Prauserella sediminis</name>
    <dbReference type="NCBI Taxonomy" id="577680"/>
    <lineage>
        <taxon>Bacteria</taxon>
        <taxon>Bacillati</taxon>
        <taxon>Actinomycetota</taxon>
        <taxon>Actinomycetes</taxon>
        <taxon>Pseudonocardiales</taxon>
        <taxon>Pseudonocardiaceae</taxon>
        <taxon>Prauserella</taxon>
        <taxon>Prauserella salsuginis group</taxon>
    </lineage>
</organism>
<evidence type="ECO:0000256" key="4">
    <source>
        <dbReference type="PIRSR" id="PIRSR000331-2"/>
    </source>
</evidence>
<dbReference type="InterPro" id="IPR004925">
    <property type="entry name" value="HpaB/PvcC/4-BUDH"/>
</dbReference>
<keyword evidence="1" id="KW-0285">Flavoprotein</keyword>
<dbReference type="InterPro" id="IPR024719">
    <property type="entry name" value="HpaB/PvcC/4-BUDH_C"/>
</dbReference>
<dbReference type="PIRSF" id="PIRSF000331">
    <property type="entry name" value="HpaA_HpaB"/>
    <property type="match status" value="1"/>
</dbReference>
<sequence>MRTSTDYLAALDDGRRVVVDGEPVKNVAEHPAFAPIAHTIGRLFELAADPVNNMQTDDPATGRAVNRLFLPPRDAGELTAFREAAQVWATETHGFVGRSPDHVGAFLAAFSSHPEAFAENRGPGKNLAENVRAFHRRVVADDLYVSYAIIPPQVSRATTAHAWEGDFIQVGVKEERPDGIVVQGAQMLATGGAVADEILVSCIKPLQAEDEDFAVSFTVPVAAEGLTLYCRRPYAPGASSEYDYPLTSRYDETDALLVFDEVFIPWENVFVYKDVPGLRRQFFDTGAHVLGNWQAQIRFATKLRFLAGLARKVAEVNGVDKFPGVVEKLGELASLVSIVESGVLAAEHTADSDEQGLCRPGARALYGAMGLQSEIHPRVIGILRDLAGGGVLQLPASVEELRGETTRAHMDRYVSSPGTPAEERIKLFKLVWDAIGSEFAGRHQQYELFYAGAPFVVKGYAYRNYGYDQPLAEVNDFLASYSTTGTEATR</sequence>
<dbReference type="InterPro" id="IPR009100">
    <property type="entry name" value="AcylCoA_DH/oxidase_NM_dom_sf"/>
</dbReference>
<dbReference type="SUPFAM" id="SSF47203">
    <property type="entry name" value="Acyl-CoA dehydrogenase C-terminal domain-like"/>
    <property type="match status" value="1"/>
</dbReference>
<dbReference type="Gene3D" id="1.20.140.10">
    <property type="entry name" value="Butyryl-CoA Dehydrogenase, subunit A, domain 3"/>
    <property type="match status" value="1"/>
</dbReference>
<keyword evidence="8" id="KW-1185">Reference proteome</keyword>
<dbReference type="Gene3D" id="2.40.110.10">
    <property type="entry name" value="Butyryl-CoA Dehydrogenase, subunit A, domain 2"/>
    <property type="match status" value="1"/>
</dbReference>
<dbReference type="RefSeq" id="WP_183780251.1">
    <property type="nucleotide sequence ID" value="NZ_JACIBS010000001.1"/>
</dbReference>
<keyword evidence="7" id="KW-0503">Monooxygenase</keyword>
<dbReference type="GO" id="GO:0052881">
    <property type="term" value="F:4-hydroxyphenylacetate 3-monooxygenase activity"/>
    <property type="evidence" value="ECO:0007669"/>
    <property type="project" value="UniProtKB-EC"/>
</dbReference>
<proteinExistence type="predicted"/>
<dbReference type="AlphaFoldDB" id="A0A839XR32"/>
<protein>
    <submittedName>
        <fullName evidence="7">4-hydroxyphenylacetate 3-monooxygenase</fullName>
        <ecNumber evidence="7">1.14.14.9</ecNumber>
    </submittedName>
</protein>
<dbReference type="Proteomes" id="UP000564573">
    <property type="component" value="Unassembled WGS sequence"/>
</dbReference>
<dbReference type="InterPro" id="IPR036250">
    <property type="entry name" value="AcylCo_DH-like_C"/>
</dbReference>
<feature type="domain" description="HpaB/PvcC/4-BUDH C-terminal" evidence="5">
    <location>
        <begin position="280"/>
        <end position="478"/>
    </location>
</feature>
<dbReference type="Pfam" id="PF11794">
    <property type="entry name" value="HpaB_N"/>
    <property type="match status" value="1"/>
</dbReference>
<dbReference type="InterPro" id="IPR046373">
    <property type="entry name" value="Acyl-CoA_Oxase/DH_mid-dom_sf"/>
</dbReference>
<dbReference type="PANTHER" id="PTHR36117">
    <property type="entry name" value="4-HYDROXYPHENYLACETATE 3-MONOOXYGENASE-RELATED"/>
    <property type="match status" value="1"/>
</dbReference>
<dbReference type="GO" id="GO:0016627">
    <property type="term" value="F:oxidoreductase activity, acting on the CH-CH group of donors"/>
    <property type="evidence" value="ECO:0007669"/>
    <property type="project" value="InterPro"/>
</dbReference>
<feature type="binding site" evidence="4">
    <location>
        <position position="190"/>
    </location>
    <ligand>
        <name>FAD</name>
        <dbReference type="ChEBI" id="CHEBI:57692"/>
    </ligand>
</feature>
<keyword evidence="2 4" id="KW-0274">FAD</keyword>
<dbReference type="PANTHER" id="PTHR36117:SF3">
    <property type="entry name" value="4-HYDROXYPHENYLACETATE 3-MONOOXYGENASE-RELATED"/>
    <property type="match status" value="1"/>
</dbReference>
<dbReference type="EC" id="1.14.14.9" evidence="7"/>
<dbReference type="Pfam" id="PF03241">
    <property type="entry name" value="HpaB"/>
    <property type="match status" value="1"/>
</dbReference>
<feature type="binding site" evidence="4">
    <location>
        <begin position="153"/>
        <end position="156"/>
    </location>
    <ligand>
        <name>FAD</name>
        <dbReference type="ChEBI" id="CHEBI:57692"/>
    </ligand>
</feature>
<evidence type="ECO:0000259" key="5">
    <source>
        <dbReference type="Pfam" id="PF03241"/>
    </source>
</evidence>
<evidence type="ECO:0000256" key="2">
    <source>
        <dbReference type="ARBA" id="ARBA00022827"/>
    </source>
</evidence>
<dbReference type="Gene3D" id="1.10.3140.10">
    <property type="entry name" value="4-hydroxybutyryl-coa dehydratase, domain 1"/>
    <property type="match status" value="1"/>
</dbReference>
<dbReference type="InterPro" id="IPR024674">
    <property type="entry name" value="HpaB/PvcC/4-BUDH_N"/>
</dbReference>
<reference evidence="7 8" key="1">
    <citation type="submission" date="2020-08" db="EMBL/GenBank/DDBJ databases">
        <title>Sequencing the genomes of 1000 actinobacteria strains.</title>
        <authorList>
            <person name="Klenk H.-P."/>
        </authorList>
    </citation>
    <scope>NUCLEOTIDE SEQUENCE [LARGE SCALE GENOMIC DNA]</scope>
    <source>
        <strain evidence="7 8">DSM 45267</strain>
    </source>
</reference>